<comment type="caution">
    <text evidence="1">The sequence shown here is derived from an EMBL/GenBank/DDBJ whole genome shotgun (WGS) entry which is preliminary data.</text>
</comment>
<evidence type="ECO:0000313" key="2">
    <source>
        <dbReference type="Proteomes" id="UP000306319"/>
    </source>
</evidence>
<dbReference type="EMBL" id="SRYB01000016">
    <property type="protein sequence ID" value="TGY78177.1"/>
    <property type="molecule type" value="Genomic_DNA"/>
</dbReference>
<evidence type="ECO:0000313" key="1">
    <source>
        <dbReference type="EMBL" id="TGY78177.1"/>
    </source>
</evidence>
<protein>
    <submittedName>
        <fullName evidence="1">Flavodoxin family protein</fullName>
    </submittedName>
</protein>
<proteinExistence type="predicted"/>
<organism evidence="1 2">
    <name type="scientific">Lepagella muris</name>
    <dbReference type="NCBI Taxonomy" id="3032870"/>
    <lineage>
        <taxon>Bacteria</taxon>
        <taxon>Pseudomonadati</taxon>
        <taxon>Bacteroidota</taxon>
        <taxon>Bacteroidia</taxon>
        <taxon>Bacteroidales</taxon>
        <taxon>Muribaculaceae</taxon>
        <taxon>Lepagella</taxon>
    </lineage>
</organism>
<keyword evidence="2" id="KW-1185">Reference proteome</keyword>
<sequence length="179" mass="20352">MKKVLILSGSPRKCGNSDLLCDEFIRGATDAENNVEKIWIPAKKIGYCRACYYCKHHNGECCIKDDMAEVLQKMLAADVLVLASPVYFYSVDAQMKAVIDRTVARWLEFKDKEFYYIMTAAEDEEHTMDCTLECFRGLAACFEGSKEMGVIRGKGVYDKGEIRDTPYMNQAYEMGKSIK</sequence>
<reference evidence="1" key="1">
    <citation type="submission" date="2019-04" db="EMBL/GenBank/DDBJ databases">
        <title>Microbes associate with the intestines of laboratory mice.</title>
        <authorList>
            <person name="Navarre W."/>
            <person name="Wong E."/>
            <person name="Huang K."/>
            <person name="Tropini C."/>
            <person name="Ng K."/>
            <person name="Yu B."/>
        </authorList>
    </citation>
    <scope>NUCLEOTIDE SEQUENCE</scope>
    <source>
        <strain evidence="1">NM04_E33</strain>
    </source>
</reference>
<accession>A0AC61RD73</accession>
<gene>
    <name evidence="1" type="ORF">E5331_11685</name>
</gene>
<dbReference type="Proteomes" id="UP000306319">
    <property type="component" value="Unassembled WGS sequence"/>
</dbReference>
<name>A0AC61RD73_9BACT</name>